<dbReference type="EMBL" id="CATOUU010000479">
    <property type="protein sequence ID" value="CAI9931256.1"/>
    <property type="molecule type" value="Genomic_DNA"/>
</dbReference>
<comment type="caution">
    <text evidence="2">The sequence shown here is derived from an EMBL/GenBank/DDBJ whole genome shotgun (WGS) entry which is preliminary data.</text>
</comment>
<sequence>MIAHMYSNQCVLSAKGHFCSNMTPIMSFNFWGKFFQVLIKAVVFSISMPIISICYIFMNILNTLLQYSKWKHIMIDSILKSDLHEQIQQGKKLLQNLLPKMSIDALLLTTVDKDSKDIVVLNDSAYSLKILSSIDELITNKQVPQFKRSLEEKYEEHQNYDLFRFCQLTHQFLNLPNNVSLGQTRPLIDFGEVEVNTSGGSGCIKNRYSQKQQWNITQNMVRFSCCPSLPQAALYLESLYVILLTNQYILIHSFSTSHQNR</sequence>
<proteinExistence type="predicted"/>
<keyword evidence="1" id="KW-1133">Transmembrane helix</keyword>
<reference evidence="3 4" key="2">
    <citation type="submission" date="2024-07" db="EMBL/GenBank/DDBJ databases">
        <authorList>
            <person name="Akdeniz Z."/>
        </authorList>
    </citation>
    <scope>NUCLEOTIDE SEQUENCE [LARGE SCALE GENOMIC DNA]</scope>
</reference>
<dbReference type="EMBL" id="CAXDID020000722">
    <property type="protein sequence ID" value="CAL6111807.1"/>
    <property type="molecule type" value="Genomic_DNA"/>
</dbReference>
<gene>
    <name evidence="2" type="ORF">HINF_LOCUS18901</name>
    <name evidence="3" type="ORF">HINF_LOCUS76679</name>
</gene>
<evidence type="ECO:0000313" key="2">
    <source>
        <dbReference type="EMBL" id="CAI9931256.1"/>
    </source>
</evidence>
<evidence type="ECO:0000313" key="4">
    <source>
        <dbReference type="Proteomes" id="UP001642409"/>
    </source>
</evidence>
<protein>
    <submittedName>
        <fullName evidence="2">Guanylate cyclase</fullName>
    </submittedName>
    <submittedName>
        <fullName evidence="3">Guanylate_cyclase</fullName>
    </submittedName>
</protein>
<keyword evidence="1" id="KW-0472">Membrane</keyword>
<accession>A0AA86TWR7</accession>
<reference evidence="2" key="1">
    <citation type="submission" date="2023-06" db="EMBL/GenBank/DDBJ databases">
        <authorList>
            <person name="Kurt Z."/>
        </authorList>
    </citation>
    <scope>NUCLEOTIDE SEQUENCE</scope>
</reference>
<keyword evidence="4" id="KW-1185">Reference proteome</keyword>
<name>A0AA86TWR7_9EUKA</name>
<evidence type="ECO:0000313" key="3">
    <source>
        <dbReference type="EMBL" id="CAL6111807.1"/>
    </source>
</evidence>
<dbReference type="AlphaFoldDB" id="A0AA86TWR7"/>
<feature type="transmembrane region" description="Helical" evidence="1">
    <location>
        <begin position="37"/>
        <end position="61"/>
    </location>
</feature>
<dbReference type="Proteomes" id="UP001642409">
    <property type="component" value="Unassembled WGS sequence"/>
</dbReference>
<evidence type="ECO:0000256" key="1">
    <source>
        <dbReference type="SAM" id="Phobius"/>
    </source>
</evidence>
<keyword evidence="1" id="KW-0812">Transmembrane</keyword>
<organism evidence="2">
    <name type="scientific">Hexamita inflata</name>
    <dbReference type="NCBI Taxonomy" id="28002"/>
    <lineage>
        <taxon>Eukaryota</taxon>
        <taxon>Metamonada</taxon>
        <taxon>Diplomonadida</taxon>
        <taxon>Hexamitidae</taxon>
        <taxon>Hexamitinae</taxon>
        <taxon>Hexamita</taxon>
    </lineage>
</organism>